<proteinExistence type="predicted"/>
<dbReference type="AlphaFoldDB" id="A0A919WHF0"/>
<comment type="caution">
    <text evidence="1">The sequence shown here is derived from an EMBL/GenBank/DDBJ whole genome shotgun (WGS) entry which is preliminary data.</text>
</comment>
<protein>
    <recommendedName>
        <fullName evidence="3">Spore coat protein CotD</fullName>
    </recommendedName>
</protein>
<organism evidence="1 2">
    <name type="scientific">Robertmurraya siralis</name>
    <dbReference type="NCBI Taxonomy" id="77777"/>
    <lineage>
        <taxon>Bacteria</taxon>
        <taxon>Bacillati</taxon>
        <taxon>Bacillota</taxon>
        <taxon>Bacilli</taxon>
        <taxon>Bacillales</taxon>
        <taxon>Bacillaceae</taxon>
        <taxon>Robertmurraya</taxon>
    </lineage>
</organism>
<evidence type="ECO:0008006" key="3">
    <source>
        <dbReference type="Google" id="ProtNLM"/>
    </source>
</evidence>
<dbReference type="RefSeq" id="WP_095314668.1">
    <property type="nucleotide sequence ID" value="NZ_BORC01000002.1"/>
</dbReference>
<dbReference type="Pfam" id="PF11122">
    <property type="entry name" value="Spore-coat_CotD"/>
    <property type="match status" value="1"/>
</dbReference>
<reference evidence="1" key="1">
    <citation type="submission" date="2021-03" db="EMBL/GenBank/DDBJ databases">
        <title>Antimicrobial resistance genes in bacteria isolated from Japanese honey, and their potential for conferring macrolide and lincosamide resistance in the American foulbrood pathogen Paenibacillus larvae.</title>
        <authorList>
            <person name="Okamoto M."/>
            <person name="Kumagai M."/>
            <person name="Kanamori H."/>
            <person name="Takamatsu D."/>
        </authorList>
    </citation>
    <scope>NUCLEOTIDE SEQUENCE</scope>
    <source>
        <strain evidence="1">J27TS8</strain>
    </source>
</reference>
<evidence type="ECO:0000313" key="2">
    <source>
        <dbReference type="Proteomes" id="UP000682111"/>
    </source>
</evidence>
<name>A0A919WHF0_9BACI</name>
<dbReference type="Proteomes" id="UP000682111">
    <property type="component" value="Unassembled WGS sequence"/>
</dbReference>
<dbReference type="EMBL" id="BORC01000002">
    <property type="protein sequence ID" value="GIN61799.1"/>
    <property type="molecule type" value="Genomic_DNA"/>
</dbReference>
<dbReference type="InterPro" id="IPR020108">
    <property type="entry name" value="Spore_coat_CotD"/>
</dbReference>
<evidence type="ECO:0000313" key="1">
    <source>
        <dbReference type="EMBL" id="GIN61799.1"/>
    </source>
</evidence>
<gene>
    <name evidence="1" type="ORF">J27TS8_17920</name>
</gene>
<accession>A0A919WHF0</accession>
<keyword evidence="2" id="KW-1185">Reference proteome</keyword>
<sequence>MHCKQPSQVLPAIVHPTKCCTTHSFNNVVQPHIHPSHTTHVNHTNIQNQHYFPHTQSAVNQVTSTNMNMGQGPSVAGAFMPGPGPMPGQVAGAFTPGPAPGQVAGAFAPNMPAPGQVAGAFAPNMPAPGSPGFRKPGFGR</sequence>